<feature type="domain" description="AIG1-type G" evidence="4">
    <location>
        <begin position="217"/>
        <end position="408"/>
    </location>
</feature>
<dbReference type="InterPro" id="IPR045058">
    <property type="entry name" value="GIMA/IAN/Toc"/>
</dbReference>
<keyword evidence="2" id="KW-0547">Nucleotide-binding</keyword>
<dbReference type="PROSITE" id="PS51720">
    <property type="entry name" value="G_AIG1"/>
    <property type="match status" value="2"/>
</dbReference>
<dbReference type="Gene3D" id="3.40.50.300">
    <property type="entry name" value="P-loop containing nucleotide triphosphate hydrolases"/>
    <property type="match status" value="2"/>
</dbReference>
<dbReference type="GeneTree" id="ENSGT01140000282522"/>
<sequence>MPLEMSNLRVVLLGKSVSENSQVGNFILGRAVFDSESPSDDVVPYSDRVRGKHVTVINTPLLLNPDLSLRHITQAVKECLSLSAPGPHVIILVLKPDECSREEKVCIEILLSCFSDRVFQHTLVLTTQEPDPAEPIEVNDVIKEIIKKCCNRHNRLERNSTPDDLIATVKEIVQENDGCYLNCNKCEDFTTDATERAVASIPPVRRGDNKTRMPLEMSDLRIVLLGKSVSENSQVGNFILGRAVFDSESPSDDVVPYSDRVRGKHVTVINTPLLLNPDLSLRHITQAVKECLSLSAPGPHVIILVLKPDECSREEKVCIEILLSCFSDRVFQHTLVLTTQKPDPAEPTEVNDVIKEIIKKCCNRHNRLERNSTPDDLIATVKEIVQENDGCYLNCNKCEDFTTDATER</sequence>
<reference evidence="5" key="2">
    <citation type="submission" date="2025-09" db="UniProtKB">
        <authorList>
            <consortium name="Ensembl"/>
        </authorList>
    </citation>
    <scope>IDENTIFICATION</scope>
</reference>
<reference evidence="5" key="1">
    <citation type="submission" date="2025-08" db="UniProtKB">
        <authorList>
            <consortium name="Ensembl"/>
        </authorList>
    </citation>
    <scope>IDENTIFICATION</scope>
</reference>
<evidence type="ECO:0000313" key="6">
    <source>
        <dbReference type="Proteomes" id="UP001108240"/>
    </source>
</evidence>
<dbReference type="PANTHER" id="PTHR10903">
    <property type="entry name" value="GTPASE, IMAP FAMILY MEMBER-RELATED"/>
    <property type="match status" value="1"/>
</dbReference>
<organism evidence="5 6">
    <name type="scientific">Cyprinus carpio carpio</name>
    <dbReference type="NCBI Taxonomy" id="630221"/>
    <lineage>
        <taxon>Eukaryota</taxon>
        <taxon>Metazoa</taxon>
        <taxon>Chordata</taxon>
        <taxon>Craniata</taxon>
        <taxon>Vertebrata</taxon>
        <taxon>Euteleostomi</taxon>
        <taxon>Actinopterygii</taxon>
        <taxon>Neopterygii</taxon>
        <taxon>Teleostei</taxon>
        <taxon>Ostariophysi</taxon>
        <taxon>Cypriniformes</taxon>
        <taxon>Cyprinidae</taxon>
        <taxon>Cyprininae</taxon>
        <taxon>Cyprinus</taxon>
    </lineage>
</organism>
<evidence type="ECO:0000259" key="4">
    <source>
        <dbReference type="PROSITE" id="PS51720"/>
    </source>
</evidence>
<name>A0A8C1EVA9_CYPCA</name>
<dbReference type="Proteomes" id="UP001108240">
    <property type="component" value="Unplaced"/>
</dbReference>
<dbReference type="Pfam" id="PF04548">
    <property type="entry name" value="AIG1"/>
    <property type="match status" value="2"/>
</dbReference>
<evidence type="ECO:0000256" key="3">
    <source>
        <dbReference type="ARBA" id="ARBA00023134"/>
    </source>
</evidence>
<keyword evidence="3" id="KW-0342">GTP-binding</keyword>
<dbReference type="GO" id="GO:0005525">
    <property type="term" value="F:GTP binding"/>
    <property type="evidence" value="ECO:0007669"/>
    <property type="project" value="UniProtKB-KW"/>
</dbReference>
<dbReference type="PANTHER" id="PTHR10903:SF170">
    <property type="entry name" value="GTPASE IMAP FAMILY MEMBER 7"/>
    <property type="match status" value="1"/>
</dbReference>
<comment type="similarity">
    <text evidence="1">Belongs to the TRAFAC class TrmE-Era-EngA-EngB-Septin-like GTPase superfamily. AIG1/Toc34/Toc159-like paraseptin GTPase family. IAN subfamily.</text>
</comment>
<evidence type="ECO:0000313" key="5">
    <source>
        <dbReference type="Ensembl" id="ENSCCRP00000082394.2"/>
    </source>
</evidence>
<proteinExistence type="inferred from homology"/>
<dbReference type="InterPro" id="IPR027417">
    <property type="entry name" value="P-loop_NTPase"/>
</dbReference>
<evidence type="ECO:0000256" key="1">
    <source>
        <dbReference type="ARBA" id="ARBA00008535"/>
    </source>
</evidence>
<keyword evidence="6" id="KW-1185">Reference proteome</keyword>
<protein>
    <recommendedName>
        <fullName evidence="4">AIG1-type G domain-containing protein</fullName>
    </recommendedName>
</protein>
<feature type="domain" description="AIG1-type G" evidence="4">
    <location>
        <begin position="5"/>
        <end position="198"/>
    </location>
</feature>
<dbReference type="Ensembl" id="ENSCCRT00000089463.2">
    <property type="protein sequence ID" value="ENSCCRP00000082394.2"/>
    <property type="gene ID" value="ENSCCRG00000044867.2"/>
</dbReference>
<dbReference type="InterPro" id="IPR006703">
    <property type="entry name" value="G_AIG1"/>
</dbReference>
<evidence type="ECO:0000256" key="2">
    <source>
        <dbReference type="ARBA" id="ARBA00022741"/>
    </source>
</evidence>
<accession>A0A8C1EVA9</accession>
<dbReference type="AlphaFoldDB" id="A0A8C1EVA9"/>